<comment type="catalytic activity">
    <reaction evidence="1">
        <text>Hydrolysis of alpha-(2-&gt;3)-, alpha-(2-&gt;6)-, alpha-(2-&gt;8)- glycosidic linkages of terminal sialic acid residues in oligosaccharides, glycoproteins, glycolipids, colominic acid and synthetic substrates.</text>
        <dbReference type="EC" id="3.2.1.18"/>
    </reaction>
</comment>
<dbReference type="Gene3D" id="2.40.220.10">
    <property type="entry name" value="Intramolecular Trans-sialidase, Domain 3"/>
    <property type="match status" value="1"/>
</dbReference>
<accession>A0A1S8KP74</accession>
<dbReference type="GO" id="GO:0009313">
    <property type="term" value="P:oligosaccharide catabolic process"/>
    <property type="evidence" value="ECO:0007669"/>
    <property type="project" value="TreeGrafter"/>
</dbReference>
<sequence length="746" mass="83849">MIIRIRRKYLYPASVAVCFMSPFILEKELVSAQEVSEISEVEIKDNASQLVTEEVESLSTIASEANLDSEALQDIQLRDGSSNESSIQPKYHSENVDLSNDGYDVEKPDDVLTAESQTVTIEYSSLHKAKLQAIVGYSNDQNDQTNNYFSLYVRDDGTAGFELRSPKHGVNYLYERPAAVAGKRNGEMATNKLAFVADRENKRYKLFANGVKIIDQQVKNYVGLNDLEKLNSFTLGGVRRNKALAYGFTGTIQQYNAVGTVLSDEELKKHTRVNDNKHLIFKANDETKANYFRIPTLYTLKNGRVLSSIDARHGGTHDSYSNISIGLAHSDDNGQTWSQPRLPLKFSDYENQAINWPRDAKGKEFRIKGSASFIDSALVQDKSSGRVHMLVDFMPAGIGNMNADKNDSGYKKINGNKYIKLKADNEEGYNYTIRENGLIYDDRTDKPTEFSVDGQYNLKKNNEPIMQEQYSVRVHSDKLEEYKNGNKVQSNIFYKDAPFKITPTNYIGVISSDDNGETWSDPKLLPPLLGLKHNAPYLGPGQGLQLSTNGRLIFTAYTQGKMTYIYSDDNGKTWGIKEASLPFSNATAEAQMVELKPGIIRTYMRTSTGKIGYMTSRDGGDTWSKVSYLDHIHNTKYGTQVTVVKLSKLVDGKSALVMATPNSTKGRRNGQLWLGLIDEETLSVDWKYSLNIDGEKFGFSYSGLTELANGDIGLYYEKYDSWSRNELHLQDVLTFEKFTIKQIKEG</sequence>
<feature type="region of interest" description="Disordered" evidence="8">
    <location>
        <begin position="79"/>
        <end position="102"/>
    </location>
</feature>
<dbReference type="InterPro" id="IPR004124">
    <property type="entry name" value="Glyco_hydro_33_N"/>
</dbReference>
<evidence type="ECO:0000313" key="12">
    <source>
        <dbReference type="Proteomes" id="UP000190409"/>
    </source>
</evidence>
<evidence type="ECO:0000256" key="7">
    <source>
        <dbReference type="ARBA" id="ARBA00023295"/>
    </source>
</evidence>
<dbReference type="Gene3D" id="2.60.120.200">
    <property type="match status" value="1"/>
</dbReference>
<dbReference type="SUPFAM" id="SSF49899">
    <property type="entry name" value="Concanavalin A-like lectins/glucanases"/>
    <property type="match status" value="1"/>
</dbReference>
<dbReference type="Pfam" id="PF02973">
    <property type="entry name" value="Sialidase"/>
    <property type="match status" value="1"/>
</dbReference>
<dbReference type="InterPro" id="IPR013320">
    <property type="entry name" value="ConA-like_dom_sf"/>
</dbReference>
<feature type="domain" description="Glycoside hydrolase family 33 N-terminal" evidence="9">
    <location>
        <begin position="102"/>
        <end position="273"/>
    </location>
</feature>
<evidence type="ECO:0000256" key="8">
    <source>
        <dbReference type="SAM" id="MobiDB-lite"/>
    </source>
</evidence>
<dbReference type="EC" id="3.2.1.18" evidence="3"/>
<reference evidence="11 12" key="1">
    <citation type="submission" date="2017-01" db="EMBL/GenBank/DDBJ databases">
        <title>Complete Genome Sequence of Dolosigranulum pigrum isolated from a Patient with interstitial lung disease.</title>
        <authorList>
            <person name="Mukhopadhyay R."/>
            <person name="Joaquin J."/>
            <person name="Hogue R."/>
            <person name="Fitzgerald S."/>
            <person name="Jospin G."/>
            <person name="Eisen J.A."/>
            <person name="Chaturvedi V."/>
        </authorList>
    </citation>
    <scope>NUCLEOTIDE SEQUENCE [LARGE SCALE GENOMIC DNA]</scope>
    <source>
        <strain evidence="11 12">15S00348</strain>
    </source>
</reference>
<evidence type="ECO:0000256" key="3">
    <source>
        <dbReference type="ARBA" id="ARBA00012733"/>
    </source>
</evidence>
<dbReference type="GO" id="GO:0005737">
    <property type="term" value="C:cytoplasm"/>
    <property type="evidence" value="ECO:0007669"/>
    <property type="project" value="TreeGrafter"/>
</dbReference>
<keyword evidence="6" id="KW-0378">Hydrolase</keyword>
<dbReference type="Proteomes" id="UP000190409">
    <property type="component" value="Unassembled WGS sequence"/>
</dbReference>
<dbReference type="GO" id="GO:0006689">
    <property type="term" value="P:ganglioside catabolic process"/>
    <property type="evidence" value="ECO:0007669"/>
    <property type="project" value="TreeGrafter"/>
</dbReference>
<proteinExistence type="inferred from homology"/>
<organism evidence="11 12">
    <name type="scientific">Dolosigranulum pigrum</name>
    <dbReference type="NCBI Taxonomy" id="29394"/>
    <lineage>
        <taxon>Bacteria</taxon>
        <taxon>Bacillati</taxon>
        <taxon>Bacillota</taxon>
        <taxon>Bacilli</taxon>
        <taxon>Lactobacillales</taxon>
        <taxon>Carnobacteriaceae</taxon>
        <taxon>Dolosigranulum</taxon>
    </lineage>
</organism>
<feature type="compositionally biased region" description="Polar residues" evidence="8">
    <location>
        <begin position="79"/>
        <end position="88"/>
    </location>
</feature>
<keyword evidence="4" id="KW-0732">Signal</keyword>
<evidence type="ECO:0000256" key="6">
    <source>
        <dbReference type="ARBA" id="ARBA00022801"/>
    </source>
</evidence>
<dbReference type="InterPro" id="IPR036278">
    <property type="entry name" value="Sialidase_sf"/>
</dbReference>
<dbReference type="GO" id="GO:0004308">
    <property type="term" value="F:exo-alpha-sialidase activity"/>
    <property type="evidence" value="ECO:0007669"/>
    <property type="project" value="UniProtKB-EC"/>
</dbReference>
<keyword evidence="7" id="KW-0326">Glycosidase</keyword>
<evidence type="ECO:0000256" key="1">
    <source>
        <dbReference type="ARBA" id="ARBA00000427"/>
    </source>
</evidence>
<gene>
    <name evidence="11" type="ORF">BWX42_07105</name>
</gene>
<evidence type="ECO:0000313" key="11">
    <source>
        <dbReference type="EMBL" id="OOL81492.1"/>
    </source>
</evidence>
<comment type="caution">
    <text evidence="11">The sequence shown here is derived from an EMBL/GenBank/DDBJ whole genome shotgun (WGS) entry which is preliminary data.</text>
</comment>
<name>A0A1S8KP74_9LACT</name>
<dbReference type="Pfam" id="PF13088">
    <property type="entry name" value="BNR_2"/>
    <property type="match status" value="1"/>
</dbReference>
<dbReference type="EMBL" id="MUYF01000003">
    <property type="protein sequence ID" value="OOL81492.1"/>
    <property type="molecule type" value="Genomic_DNA"/>
</dbReference>
<dbReference type="GO" id="GO:0016020">
    <property type="term" value="C:membrane"/>
    <property type="evidence" value="ECO:0007669"/>
    <property type="project" value="TreeGrafter"/>
</dbReference>
<evidence type="ECO:0000256" key="5">
    <source>
        <dbReference type="ARBA" id="ARBA00022737"/>
    </source>
</evidence>
<evidence type="ECO:0000256" key="2">
    <source>
        <dbReference type="ARBA" id="ARBA00009348"/>
    </source>
</evidence>
<dbReference type="PANTHER" id="PTHR10628">
    <property type="entry name" value="SIALIDASE"/>
    <property type="match status" value="1"/>
</dbReference>
<evidence type="ECO:0000259" key="9">
    <source>
        <dbReference type="Pfam" id="PF02973"/>
    </source>
</evidence>
<protein>
    <recommendedName>
        <fullName evidence="3">exo-alpha-sialidase</fullName>
        <ecNumber evidence="3">3.2.1.18</ecNumber>
    </recommendedName>
</protein>
<dbReference type="InterPro" id="IPR011040">
    <property type="entry name" value="Sialidase"/>
</dbReference>
<dbReference type="InterPro" id="IPR026856">
    <property type="entry name" value="Sialidase_fam"/>
</dbReference>
<dbReference type="PANTHER" id="PTHR10628:SF30">
    <property type="entry name" value="EXO-ALPHA-SIALIDASE"/>
    <property type="match status" value="1"/>
</dbReference>
<evidence type="ECO:0000256" key="4">
    <source>
        <dbReference type="ARBA" id="ARBA00022729"/>
    </source>
</evidence>
<dbReference type="SUPFAM" id="SSF50939">
    <property type="entry name" value="Sialidases"/>
    <property type="match status" value="1"/>
</dbReference>
<keyword evidence="5" id="KW-0677">Repeat</keyword>
<dbReference type="AlphaFoldDB" id="A0A1S8KP74"/>
<dbReference type="InterPro" id="IPR023364">
    <property type="entry name" value="Trans_sialidase_dom3"/>
</dbReference>
<dbReference type="CDD" id="cd15482">
    <property type="entry name" value="Sialidase_non-viral"/>
    <property type="match status" value="1"/>
</dbReference>
<dbReference type="Gene3D" id="2.120.10.10">
    <property type="match status" value="1"/>
</dbReference>
<comment type="similarity">
    <text evidence="2">Belongs to the glycosyl hydrolase 33 family.</text>
</comment>
<evidence type="ECO:0000259" key="10">
    <source>
        <dbReference type="Pfam" id="PF13088"/>
    </source>
</evidence>
<feature type="domain" description="Sialidase" evidence="10">
    <location>
        <begin position="505"/>
        <end position="713"/>
    </location>
</feature>